<dbReference type="AlphaFoldDB" id="A0A5M3M9D7"/>
<name>A0A5M3M9D7_CONPW</name>
<dbReference type="OMA" id="GHERMMS"/>
<evidence type="ECO:0000313" key="2">
    <source>
        <dbReference type="EMBL" id="EIW75474.1"/>
    </source>
</evidence>
<organism evidence="2 3">
    <name type="scientific">Coniophora puteana (strain RWD-64-598)</name>
    <name type="common">Brown rot fungus</name>
    <dbReference type="NCBI Taxonomy" id="741705"/>
    <lineage>
        <taxon>Eukaryota</taxon>
        <taxon>Fungi</taxon>
        <taxon>Dikarya</taxon>
        <taxon>Basidiomycota</taxon>
        <taxon>Agaricomycotina</taxon>
        <taxon>Agaricomycetes</taxon>
        <taxon>Agaricomycetidae</taxon>
        <taxon>Boletales</taxon>
        <taxon>Coniophorineae</taxon>
        <taxon>Coniophoraceae</taxon>
        <taxon>Coniophora</taxon>
    </lineage>
</organism>
<feature type="region of interest" description="Disordered" evidence="1">
    <location>
        <begin position="1189"/>
        <end position="1209"/>
    </location>
</feature>
<dbReference type="OrthoDB" id="2422840at2759"/>
<evidence type="ECO:0000256" key="1">
    <source>
        <dbReference type="SAM" id="MobiDB-lite"/>
    </source>
</evidence>
<dbReference type="KEGG" id="cput:CONPUDRAFT_169315"/>
<feature type="region of interest" description="Disordered" evidence="1">
    <location>
        <begin position="374"/>
        <end position="433"/>
    </location>
</feature>
<reference evidence="3" key="1">
    <citation type="journal article" date="2012" name="Science">
        <title>The Paleozoic origin of enzymatic lignin decomposition reconstructed from 31 fungal genomes.</title>
        <authorList>
            <person name="Floudas D."/>
            <person name="Binder M."/>
            <person name="Riley R."/>
            <person name="Barry K."/>
            <person name="Blanchette R.A."/>
            <person name="Henrissat B."/>
            <person name="Martinez A.T."/>
            <person name="Otillar R."/>
            <person name="Spatafora J.W."/>
            <person name="Yadav J.S."/>
            <person name="Aerts A."/>
            <person name="Benoit I."/>
            <person name="Boyd A."/>
            <person name="Carlson A."/>
            <person name="Copeland A."/>
            <person name="Coutinho P.M."/>
            <person name="de Vries R.P."/>
            <person name="Ferreira P."/>
            <person name="Findley K."/>
            <person name="Foster B."/>
            <person name="Gaskell J."/>
            <person name="Glotzer D."/>
            <person name="Gorecki P."/>
            <person name="Heitman J."/>
            <person name="Hesse C."/>
            <person name="Hori C."/>
            <person name="Igarashi K."/>
            <person name="Jurgens J.A."/>
            <person name="Kallen N."/>
            <person name="Kersten P."/>
            <person name="Kohler A."/>
            <person name="Kuees U."/>
            <person name="Kumar T.K.A."/>
            <person name="Kuo A."/>
            <person name="LaButti K."/>
            <person name="Larrondo L.F."/>
            <person name="Lindquist E."/>
            <person name="Ling A."/>
            <person name="Lombard V."/>
            <person name="Lucas S."/>
            <person name="Lundell T."/>
            <person name="Martin R."/>
            <person name="McLaughlin D.J."/>
            <person name="Morgenstern I."/>
            <person name="Morin E."/>
            <person name="Murat C."/>
            <person name="Nagy L.G."/>
            <person name="Nolan M."/>
            <person name="Ohm R.A."/>
            <person name="Patyshakuliyeva A."/>
            <person name="Rokas A."/>
            <person name="Ruiz-Duenas F.J."/>
            <person name="Sabat G."/>
            <person name="Salamov A."/>
            <person name="Samejima M."/>
            <person name="Schmutz J."/>
            <person name="Slot J.C."/>
            <person name="St John F."/>
            <person name="Stenlid J."/>
            <person name="Sun H."/>
            <person name="Sun S."/>
            <person name="Syed K."/>
            <person name="Tsang A."/>
            <person name="Wiebenga A."/>
            <person name="Young D."/>
            <person name="Pisabarro A."/>
            <person name="Eastwood D.C."/>
            <person name="Martin F."/>
            <person name="Cullen D."/>
            <person name="Grigoriev I.V."/>
            <person name="Hibbett D.S."/>
        </authorList>
    </citation>
    <scope>NUCLEOTIDE SEQUENCE [LARGE SCALE GENOMIC DNA]</scope>
    <source>
        <strain evidence="3">RWD-64-598 SS2</strain>
    </source>
</reference>
<gene>
    <name evidence="2" type="ORF">CONPUDRAFT_169315</name>
</gene>
<evidence type="ECO:0000313" key="3">
    <source>
        <dbReference type="Proteomes" id="UP000053558"/>
    </source>
</evidence>
<feature type="region of interest" description="Disordered" evidence="1">
    <location>
        <begin position="635"/>
        <end position="683"/>
    </location>
</feature>
<accession>A0A5M3M9D7</accession>
<feature type="region of interest" description="Disordered" evidence="1">
    <location>
        <begin position="759"/>
        <end position="782"/>
    </location>
</feature>
<dbReference type="RefSeq" id="XP_007774196.1">
    <property type="nucleotide sequence ID" value="XM_007776006.1"/>
</dbReference>
<feature type="region of interest" description="Disordered" evidence="1">
    <location>
        <begin position="820"/>
        <end position="859"/>
    </location>
</feature>
<feature type="compositionally biased region" description="Basic and acidic residues" evidence="1">
    <location>
        <begin position="423"/>
        <end position="433"/>
    </location>
</feature>
<dbReference type="EMBL" id="JH711588">
    <property type="protein sequence ID" value="EIW75474.1"/>
    <property type="molecule type" value="Genomic_DNA"/>
</dbReference>
<comment type="caution">
    <text evidence="2">The sequence shown here is derived from an EMBL/GenBank/DDBJ whole genome shotgun (WGS) entry which is preliminary data.</text>
</comment>
<dbReference type="GeneID" id="19206195"/>
<keyword evidence="3" id="KW-1185">Reference proteome</keyword>
<protein>
    <submittedName>
        <fullName evidence="2">Uncharacterized protein</fullName>
    </submittedName>
</protein>
<proteinExistence type="predicted"/>
<feature type="region of interest" description="Disordered" evidence="1">
    <location>
        <begin position="588"/>
        <end position="622"/>
    </location>
</feature>
<sequence length="1209" mass="132887">MDVDINDRPLSEHVYRILAPYAKEYITVDHVAVTEETAELLLSMRLDYIPLHEPDSLILPEDPLVLYIRNFKSQNIAPYSERWVASEASLKLLKKTFVPPEEKKLPSERCWDEDDHYERWAAICRPESPVLTTRARRETPRLPSDVHKSTTPQYLSEIPQSIIGLVGFPEDDEDLAFSVTRDEVLDLRLQLDHHQHSGVVSLLKSIPALCPPPKGGHQNRHVEAFLRSDSPIPAILRLDSPPLFPRATERSTDSKNTTHIPNISGVLPLIARAEDVHMSSPHLEVDCMGILEGESTFSISSPPSFTLRDSGSDLDLASFGASDPHTPDTSMALMDEIEIPRTQKLGSGVSSVRITDGETFESFVSKHVHRPVMPIPIRPQPALDTSKSTHKPPSFPLVRSPARTQLDSMLGQPSEPKSEDEEKGVREDSEGLSDDLDRALERIYRGTKRKERYFIVEETLDEKDTGLMEVPNLPPPNASRPSSAFALPNLRQLLAPSKKARKFHPHGSLPPSTPADSLPPVLRGHMKPVTGVKPLNIELSWVPFKYGAKVPTHEELSRVDDTIVTDVNASTGSPKTLEALMERGFVEDAEGGGGSAKELRGSGDLGLSPPHVSFEHHEEDGFELALTKRERLGPRSEHAEFDGVDQGSHSPEPVASLPPSVPREDPPHILHSPSQNQPTPNVPVSDVGLWHSSAGDSGIDLVLDCDAASMGEQVSWDDYYAHYQEQQLHNSWGGAGGHVRHPMRDADTTGYSNMAPVQYPDSDKENTPPLRVEPSHEPLQMRYQGDVDDSLASGMDMEAFSANGDDLLGSSLAPASLSFPSQGLPRLGGGSDADIAMDDQSDHPGHPGESQSYSQADARRSKPLLAETMVLPTTKGSLEAFLTLRRKPFLAPPSSPPPTEAAPVRAEPLELPAPDIQPSNRPPNKLINPQTLVLPPDWVPQLHIHRYLASLTFIQNHGLLRVLSGDAHVDLVSRDYLNDVDIIVDPEAGVIFVSLRSLAAQPELERVAKTLCVVSWRFSALLVVLHAYNSSAALNANRSRAPNAVNAYTTPVVKAVARLRRIMGLSEGAGDRDGRCVLTWAFAENVREAAFSVRHFAEGMEAEAMNSQKQRAVLWGDRPWMDADEQDGEADMAHADGMNVFAAFVMLLQDPFDTIVSMSSEERTQEFSDLVGADRVRLLNANIERERAAAENQELPNSDGGASSMFDYA</sequence>
<dbReference type="Proteomes" id="UP000053558">
    <property type="component" value="Unassembled WGS sequence"/>
</dbReference>